<evidence type="ECO:0000313" key="2">
    <source>
        <dbReference type="EMBL" id="KAE9054869.1"/>
    </source>
</evidence>
<dbReference type="AlphaFoldDB" id="A0A6A3PIA2"/>
<sequence length="56" mass="6259">MIVAVAKMPIVKRLKTTMQKNPSFLKQLSNNPESLQKLAKDPQVAQVSAMMKKNGF</sequence>
<evidence type="ECO:0000313" key="4">
    <source>
        <dbReference type="Proteomes" id="UP000440732"/>
    </source>
</evidence>
<evidence type="ECO:0000313" key="1">
    <source>
        <dbReference type="EMBL" id="KAE8916171.1"/>
    </source>
</evidence>
<protein>
    <recommendedName>
        <fullName evidence="5">STI1 domain-containing protein</fullName>
    </recommendedName>
</protein>
<organism evidence="2 4">
    <name type="scientific">Phytophthora fragariae</name>
    <dbReference type="NCBI Taxonomy" id="53985"/>
    <lineage>
        <taxon>Eukaryota</taxon>
        <taxon>Sar</taxon>
        <taxon>Stramenopiles</taxon>
        <taxon>Oomycota</taxon>
        <taxon>Peronosporomycetes</taxon>
        <taxon>Peronosporales</taxon>
        <taxon>Peronosporaceae</taxon>
        <taxon>Phytophthora</taxon>
    </lineage>
</organism>
<dbReference type="Proteomes" id="UP000429523">
    <property type="component" value="Unassembled WGS sequence"/>
</dbReference>
<name>A0A6A3PIA2_9STRA</name>
<accession>A0A6A3PIA2</accession>
<evidence type="ECO:0008006" key="5">
    <source>
        <dbReference type="Google" id="ProtNLM"/>
    </source>
</evidence>
<dbReference type="EMBL" id="QXGA01010987">
    <property type="protein sequence ID" value="KAE9054869.1"/>
    <property type="molecule type" value="Genomic_DNA"/>
</dbReference>
<reference evidence="3 4" key="1">
    <citation type="submission" date="2018-08" db="EMBL/GenBank/DDBJ databases">
        <title>Genomic investigation of the strawberry pathogen Phytophthora fragariae indicates pathogenicity is determined by transcriptional variation in three key races.</title>
        <authorList>
            <person name="Adams T.M."/>
            <person name="Armitage A.D."/>
            <person name="Sobczyk M.K."/>
            <person name="Bates H.J."/>
            <person name="Dunwell J.M."/>
            <person name="Nellist C.F."/>
            <person name="Harrison R.J."/>
        </authorList>
    </citation>
    <scope>NUCLEOTIDE SEQUENCE [LARGE SCALE GENOMIC DNA]</scope>
    <source>
        <strain evidence="2 4">NOV-5</strain>
        <strain evidence="1 3">NOV-9</strain>
    </source>
</reference>
<dbReference type="Proteomes" id="UP000440732">
    <property type="component" value="Unassembled WGS sequence"/>
</dbReference>
<proteinExistence type="predicted"/>
<feature type="non-terminal residue" evidence="2">
    <location>
        <position position="56"/>
    </location>
</feature>
<evidence type="ECO:0000313" key="3">
    <source>
        <dbReference type="Proteomes" id="UP000429523"/>
    </source>
</evidence>
<dbReference type="EMBL" id="QXGF01011660">
    <property type="protein sequence ID" value="KAE8916171.1"/>
    <property type="molecule type" value="Genomic_DNA"/>
</dbReference>
<gene>
    <name evidence="2" type="ORF">PF006_g33137</name>
    <name evidence="1" type="ORF">PF009_g33503</name>
</gene>
<comment type="caution">
    <text evidence="2">The sequence shown here is derived from an EMBL/GenBank/DDBJ whole genome shotgun (WGS) entry which is preliminary data.</text>
</comment>